<organism evidence="2 3">
    <name type="scientific">Portunus trituberculatus</name>
    <name type="common">Swimming crab</name>
    <name type="synonym">Neptunus trituberculatus</name>
    <dbReference type="NCBI Taxonomy" id="210409"/>
    <lineage>
        <taxon>Eukaryota</taxon>
        <taxon>Metazoa</taxon>
        <taxon>Ecdysozoa</taxon>
        <taxon>Arthropoda</taxon>
        <taxon>Crustacea</taxon>
        <taxon>Multicrustacea</taxon>
        <taxon>Malacostraca</taxon>
        <taxon>Eumalacostraca</taxon>
        <taxon>Eucarida</taxon>
        <taxon>Decapoda</taxon>
        <taxon>Pleocyemata</taxon>
        <taxon>Brachyura</taxon>
        <taxon>Eubrachyura</taxon>
        <taxon>Portunoidea</taxon>
        <taxon>Portunidae</taxon>
        <taxon>Portuninae</taxon>
        <taxon>Portunus</taxon>
    </lineage>
</organism>
<gene>
    <name evidence="2" type="ORF">E2C01_098876</name>
</gene>
<dbReference type="AlphaFoldDB" id="A0A5B7K836"/>
<evidence type="ECO:0000313" key="2">
    <source>
        <dbReference type="EMBL" id="MPD03250.1"/>
    </source>
</evidence>
<proteinExistence type="predicted"/>
<protein>
    <submittedName>
        <fullName evidence="2">Uncharacterized protein</fullName>
    </submittedName>
</protein>
<dbReference type="Proteomes" id="UP000324222">
    <property type="component" value="Unassembled WGS sequence"/>
</dbReference>
<keyword evidence="3" id="KW-1185">Reference proteome</keyword>
<dbReference type="EMBL" id="VSRR010135371">
    <property type="protein sequence ID" value="MPD03250.1"/>
    <property type="molecule type" value="Genomic_DNA"/>
</dbReference>
<name>A0A5B7K836_PORTR</name>
<evidence type="ECO:0000256" key="1">
    <source>
        <dbReference type="SAM" id="MobiDB-lite"/>
    </source>
</evidence>
<sequence>MYGVAQEHSNRGHKTYNDRGIKGADVMLPPRNQDGDTDVVVRSVHGAKIRLEQVVAFRVNTLGICWSSARHGSSRVQPDDNYFGNASTGPSLPPVFLRCLFS</sequence>
<reference evidence="2 3" key="1">
    <citation type="submission" date="2019-05" db="EMBL/GenBank/DDBJ databases">
        <title>Another draft genome of Portunus trituberculatus and its Hox gene families provides insights of decapod evolution.</title>
        <authorList>
            <person name="Jeong J.-H."/>
            <person name="Song I."/>
            <person name="Kim S."/>
            <person name="Choi T."/>
            <person name="Kim D."/>
            <person name="Ryu S."/>
            <person name="Kim W."/>
        </authorList>
    </citation>
    <scope>NUCLEOTIDE SEQUENCE [LARGE SCALE GENOMIC DNA]</scope>
    <source>
        <tissue evidence="2">Muscle</tissue>
    </source>
</reference>
<evidence type="ECO:0000313" key="3">
    <source>
        <dbReference type="Proteomes" id="UP000324222"/>
    </source>
</evidence>
<accession>A0A5B7K836</accession>
<comment type="caution">
    <text evidence="2">The sequence shown here is derived from an EMBL/GenBank/DDBJ whole genome shotgun (WGS) entry which is preliminary data.</text>
</comment>
<feature type="region of interest" description="Disordered" evidence="1">
    <location>
        <begin position="1"/>
        <end position="36"/>
    </location>
</feature>